<evidence type="ECO:0000313" key="4">
    <source>
        <dbReference type="Proteomes" id="UP000274756"/>
    </source>
</evidence>
<keyword evidence="1" id="KW-0732">Signal</keyword>
<feature type="signal peptide" evidence="1">
    <location>
        <begin position="1"/>
        <end position="20"/>
    </location>
</feature>
<dbReference type="Proteomes" id="UP000038040">
    <property type="component" value="Unplaced"/>
</dbReference>
<proteinExistence type="predicted"/>
<reference evidence="5" key="1">
    <citation type="submission" date="2017-02" db="UniProtKB">
        <authorList>
            <consortium name="WormBaseParasite"/>
        </authorList>
    </citation>
    <scope>IDENTIFICATION</scope>
</reference>
<sequence>MANVLFASLIVLHFIKFSYGENANIKECATAGQTPRPTIPPEYCQDTDPNACAGLFPLNGDQAAMNLQV</sequence>
<feature type="chain" id="PRO_5041160112" evidence="1">
    <location>
        <begin position="21"/>
        <end position="69"/>
    </location>
</feature>
<dbReference type="WBParaSite" id="DME_0001095501-mRNA-1">
    <property type="protein sequence ID" value="DME_0001095501-mRNA-1"/>
    <property type="gene ID" value="DME_0001095501"/>
</dbReference>
<organism evidence="3 5">
    <name type="scientific">Dracunculus medinensis</name>
    <name type="common">Guinea worm</name>
    <dbReference type="NCBI Taxonomy" id="318479"/>
    <lineage>
        <taxon>Eukaryota</taxon>
        <taxon>Metazoa</taxon>
        <taxon>Ecdysozoa</taxon>
        <taxon>Nematoda</taxon>
        <taxon>Chromadorea</taxon>
        <taxon>Rhabditida</taxon>
        <taxon>Spirurina</taxon>
        <taxon>Dracunculoidea</taxon>
        <taxon>Dracunculidae</taxon>
        <taxon>Dracunculus</taxon>
    </lineage>
</organism>
<name>A0A0N4USC3_DRAME</name>
<dbReference type="EMBL" id="UYYG01000883">
    <property type="protein sequence ID" value="VDN54373.1"/>
    <property type="molecule type" value="Genomic_DNA"/>
</dbReference>
<gene>
    <name evidence="2" type="ORF">DME_LOCUS4346</name>
</gene>
<evidence type="ECO:0000313" key="3">
    <source>
        <dbReference type="Proteomes" id="UP000038040"/>
    </source>
</evidence>
<evidence type="ECO:0000313" key="5">
    <source>
        <dbReference type="WBParaSite" id="DME_0001095501-mRNA-1"/>
    </source>
</evidence>
<evidence type="ECO:0000313" key="2">
    <source>
        <dbReference type="EMBL" id="VDN54373.1"/>
    </source>
</evidence>
<reference evidence="2 4" key="2">
    <citation type="submission" date="2018-11" db="EMBL/GenBank/DDBJ databases">
        <authorList>
            <consortium name="Pathogen Informatics"/>
        </authorList>
    </citation>
    <scope>NUCLEOTIDE SEQUENCE [LARGE SCALE GENOMIC DNA]</scope>
</reference>
<accession>A0A0N4USC3</accession>
<protein>
    <submittedName>
        <fullName evidence="5">Secreted protein</fullName>
    </submittedName>
</protein>
<keyword evidence="4" id="KW-1185">Reference proteome</keyword>
<dbReference type="Proteomes" id="UP000274756">
    <property type="component" value="Unassembled WGS sequence"/>
</dbReference>
<evidence type="ECO:0000256" key="1">
    <source>
        <dbReference type="SAM" id="SignalP"/>
    </source>
</evidence>
<dbReference type="AlphaFoldDB" id="A0A0N4USC3"/>